<name>A0A6J7WYH0_9CAUD</name>
<dbReference type="EMBL" id="LR798293">
    <property type="protein sequence ID" value="CAB5221124.1"/>
    <property type="molecule type" value="Genomic_DNA"/>
</dbReference>
<protein>
    <submittedName>
        <fullName evidence="1">Uncharacterized protein</fullName>
    </submittedName>
</protein>
<evidence type="ECO:0000313" key="1">
    <source>
        <dbReference type="EMBL" id="CAB5221124.1"/>
    </source>
</evidence>
<gene>
    <name evidence="1" type="ORF">UFOVP240_85</name>
</gene>
<proteinExistence type="predicted"/>
<reference evidence="1" key="1">
    <citation type="submission" date="2020-05" db="EMBL/GenBank/DDBJ databases">
        <authorList>
            <person name="Chiriac C."/>
            <person name="Salcher M."/>
            <person name="Ghai R."/>
            <person name="Kavagutti S V."/>
        </authorList>
    </citation>
    <scope>NUCLEOTIDE SEQUENCE</scope>
</reference>
<accession>A0A6J7WYH0</accession>
<sequence>MSLNYEAELFKSGLLTTVRVMKHEYDNIEVTFARKLDDNGKPIIDSKFTMFFTEREFREFFLPFINEMKVRFENVSEPRSSI</sequence>
<organism evidence="1">
    <name type="scientific">uncultured Caudovirales phage</name>
    <dbReference type="NCBI Taxonomy" id="2100421"/>
    <lineage>
        <taxon>Viruses</taxon>
        <taxon>Duplodnaviria</taxon>
        <taxon>Heunggongvirae</taxon>
        <taxon>Uroviricota</taxon>
        <taxon>Caudoviricetes</taxon>
        <taxon>Peduoviridae</taxon>
        <taxon>Maltschvirus</taxon>
        <taxon>Maltschvirus maltsch</taxon>
    </lineage>
</organism>